<protein>
    <submittedName>
        <fullName evidence="2">Uncharacterized protein</fullName>
    </submittedName>
</protein>
<evidence type="ECO:0000256" key="1">
    <source>
        <dbReference type="SAM" id="SignalP"/>
    </source>
</evidence>
<keyword evidence="3" id="KW-1185">Reference proteome</keyword>
<gene>
    <name evidence="2" type="ORF">DFA_02361</name>
</gene>
<evidence type="ECO:0000313" key="2">
    <source>
        <dbReference type="EMBL" id="EGG19114.1"/>
    </source>
</evidence>
<reference evidence="3" key="1">
    <citation type="journal article" date="2011" name="Genome Res.">
        <title>Phylogeny-wide analysis of social amoeba genomes highlights ancient origins for complex intercellular communication.</title>
        <authorList>
            <person name="Heidel A.J."/>
            <person name="Lawal H.M."/>
            <person name="Felder M."/>
            <person name="Schilde C."/>
            <person name="Helps N.R."/>
            <person name="Tunggal B."/>
            <person name="Rivero F."/>
            <person name="John U."/>
            <person name="Schleicher M."/>
            <person name="Eichinger L."/>
            <person name="Platzer M."/>
            <person name="Noegel A.A."/>
            <person name="Schaap P."/>
            <person name="Gloeckner G."/>
        </authorList>
    </citation>
    <scope>NUCLEOTIDE SEQUENCE [LARGE SCALE GENOMIC DNA]</scope>
    <source>
        <strain evidence="3">SH3</strain>
    </source>
</reference>
<evidence type="ECO:0000313" key="3">
    <source>
        <dbReference type="Proteomes" id="UP000007797"/>
    </source>
</evidence>
<dbReference type="GeneID" id="14871118"/>
<dbReference type="Proteomes" id="UP000007797">
    <property type="component" value="Unassembled WGS sequence"/>
</dbReference>
<name>F4PZ85_CACFS</name>
<proteinExistence type="predicted"/>
<dbReference type="AlphaFoldDB" id="F4PZ85"/>
<feature type="signal peptide" evidence="1">
    <location>
        <begin position="1"/>
        <end position="23"/>
    </location>
</feature>
<accession>F4PZ85</accession>
<feature type="chain" id="PRO_5003315945" evidence="1">
    <location>
        <begin position="24"/>
        <end position="68"/>
    </location>
</feature>
<dbReference type="KEGG" id="dfa:DFA_02361"/>
<dbReference type="EMBL" id="GL883016">
    <property type="protein sequence ID" value="EGG19114.1"/>
    <property type="molecule type" value="Genomic_DNA"/>
</dbReference>
<organism evidence="2 3">
    <name type="scientific">Cavenderia fasciculata</name>
    <name type="common">Slime mold</name>
    <name type="synonym">Dictyostelium fasciculatum</name>
    <dbReference type="NCBI Taxonomy" id="261658"/>
    <lineage>
        <taxon>Eukaryota</taxon>
        <taxon>Amoebozoa</taxon>
        <taxon>Evosea</taxon>
        <taxon>Eumycetozoa</taxon>
        <taxon>Dictyostelia</taxon>
        <taxon>Acytosteliales</taxon>
        <taxon>Cavenderiaceae</taxon>
        <taxon>Cavenderia</taxon>
    </lineage>
</organism>
<sequence length="68" mass="7858">MKSTLIILSILFISTLFLGGVISEKCNTSLFYQIQHVHYQLQLVQNHWIVYTLNSVILPHPHVKIVVQ</sequence>
<keyword evidence="1" id="KW-0732">Signal</keyword>
<dbReference type="RefSeq" id="XP_004366747.1">
    <property type="nucleotide sequence ID" value="XM_004366690.1"/>
</dbReference>